<feature type="domain" description="AB hydrolase-1" evidence="2">
    <location>
        <begin position="170"/>
        <end position="376"/>
    </location>
</feature>
<evidence type="ECO:0000313" key="4">
    <source>
        <dbReference type="Proteomes" id="UP000238218"/>
    </source>
</evidence>
<sequence length="406" mass="44555">MGLFFADPLFERFAFRALSHAPYGGADFGECFATASQITPGDGDSWFRAWSATADRVCEIADACAAAGHAVSAREAWLRASNYYRTAWLPLFGAPVDPRLLEAFDREAGAFARAAALMTPAVEAVEIPYEGTTLPGYFHRADDSGLPRPTLIATNGYDATVHEAHFAHAVAAVRRGYHCLTFDGPGQGRPLINQGLVFRPDWEAVVGPVVDYALTRPEVDPQRIALIGWSFGGYLAPRAASGEHRLAACIADPGQWDLLEALRTFLPLAPAARARLPQITPADLEAFEALVRSDPYLHWTFRRALWVHGLDSIADYLRIAGDYTLRGRAEKIRCPTFVAWAEADPIARFAEQLHAALRCPRTLVRFTTAEGAGGHCEETARSLFHQRAYDWLEAVFASPRTSDPGR</sequence>
<gene>
    <name evidence="3" type="ORF">C7B81_11215</name>
</gene>
<dbReference type="Proteomes" id="UP000238218">
    <property type="component" value="Unassembled WGS sequence"/>
</dbReference>
<dbReference type="Pfam" id="PF12697">
    <property type="entry name" value="Abhydrolase_6"/>
    <property type="match status" value="1"/>
</dbReference>
<dbReference type="InterPro" id="IPR000073">
    <property type="entry name" value="AB_hydrolase_1"/>
</dbReference>
<proteinExistence type="inferred from homology"/>
<dbReference type="Gene3D" id="1.20.1440.110">
    <property type="entry name" value="acylaminoacyl peptidase"/>
    <property type="match status" value="1"/>
</dbReference>
<protein>
    <recommendedName>
        <fullName evidence="2">AB hydrolase-1 domain-containing protein</fullName>
    </recommendedName>
</protein>
<evidence type="ECO:0000259" key="2">
    <source>
        <dbReference type="Pfam" id="PF12697"/>
    </source>
</evidence>
<evidence type="ECO:0000313" key="3">
    <source>
        <dbReference type="EMBL" id="PSB36983.1"/>
    </source>
</evidence>
<reference evidence="3 4" key="2">
    <citation type="submission" date="2018-03" db="EMBL/GenBank/DDBJ databases">
        <title>The ancient ancestry and fast evolution of plastids.</title>
        <authorList>
            <person name="Moore K.R."/>
            <person name="Magnabosco C."/>
            <person name="Momper L."/>
            <person name="Gold D.A."/>
            <person name="Bosak T."/>
            <person name="Fournier G.P."/>
        </authorList>
    </citation>
    <scope>NUCLEOTIDE SEQUENCE [LARGE SCALE GENOMIC DNA]</scope>
    <source>
        <strain evidence="3 4">CCALA 015</strain>
    </source>
</reference>
<comment type="caution">
    <text evidence="3">The sequence shown here is derived from an EMBL/GenBank/DDBJ whole genome shotgun (WGS) entry which is preliminary data.</text>
</comment>
<reference evidence="3 4" key="1">
    <citation type="submission" date="2018-02" db="EMBL/GenBank/DDBJ databases">
        <authorList>
            <person name="Moore K."/>
            <person name="Momper L."/>
        </authorList>
    </citation>
    <scope>NUCLEOTIDE SEQUENCE [LARGE SCALE GENOMIC DNA]</scope>
    <source>
        <strain evidence="3 4">CCALA 015</strain>
    </source>
</reference>
<name>A0ABX5F897_9CHRO</name>
<evidence type="ECO:0000256" key="1">
    <source>
        <dbReference type="ARBA" id="ARBA00038115"/>
    </source>
</evidence>
<dbReference type="SUPFAM" id="SSF53474">
    <property type="entry name" value="alpha/beta-Hydrolases"/>
    <property type="match status" value="1"/>
</dbReference>
<dbReference type="InterPro" id="IPR050261">
    <property type="entry name" value="FrsA_esterase"/>
</dbReference>
<dbReference type="InterPro" id="IPR029058">
    <property type="entry name" value="AB_hydrolase_fold"/>
</dbReference>
<dbReference type="EMBL" id="PVWP01000007">
    <property type="protein sequence ID" value="PSB36983.1"/>
    <property type="molecule type" value="Genomic_DNA"/>
</dbReference>
<dbReference type="PANTHER" id="PTHR22946">
    <property type="entry name" value="DIENELACTONE HYDROLASE DOMAIN-CONTAINING PROTEIN-RELATED"/>
    <property type="match status" value="1"/>
</dbReference>
<accession>A0ABX5F897</accession>
<organism evidence="3 4">
    <name type="scientific">Aphanothece cf. minutissima CCALA 015</name>
    <dbReference type="NCBI Taxonomy" id="2107695"/>
    <lineage>
        <taxon>Bacteria</taxon>
        <taxon>Bacillati</taxon>
        <taxon>Cyanobacteriota</taxon>
        <taxon>Cyanophyceae</taxon>
        <taxon>Oscillatoriophycideae</taxon>
        <taxon>Chroococcales</taxon>
        <taxon>Aphanothecaceae</taxon>
        <taxon>Aphanothece</taxon>
    </lineage>
</organism>
<keyword evidence="4" id="KW-1185">Reference proteome</keyword>
<dbReference type="Gene3D" id="3.40.50.1820">
    <property type="entry name" value="alpha/beta hydrolase"/>
    <property type="match status" value="1"/>
</dbReference>
<comment type="similarity">
    <text evidence="1">Belongs to the AB hydrolase superfamily. FUS2 hydrolase family.</text>
</comment>
<dbReference type="RefSeq" id="WP_106221762.1">
    <property type="nucleotide sequence ID" value="NZ_PVWP01000007.1"/>
</dbReference>
<dbReference type="PANTHER" id="PTHR22946:SF12">
    <property type="entry name" value="CONIDIAL PIGMENT BIOSYNTHESIS PROTEIN AYG1 (AFU_ORTHOLOGUE AFUA_2G17550)"/>
    <property type="match status" value="1"/>
</dbReference>